<dbReference type="CDD" id="cd00609">
    <property type="entry name" value="AAT_like"/>
    <property type="match status" value="1"/>
</dbReference>
<dbReference type="SMART" id="SM00345">
    <property type="entry name" value="HTH_GNTR"/>
    <property type="match status" value="1"/>
</dbReference>
<evidence type="ECO:0000259" key="6">
    <source>
        <dbReference type="PROSITE" id="PS50949"/>
    </source>
</evidence>
<gene>
    <name evidence="7" type="ORF">V1479_12335</name>
</gene>
<evidence type="ECO:0000256" key="1">
    <source>
        <dbReference type="ARBA" id="ARBA00005384"/>
    </source>
</evidence>
<dbReference type="Pfam" id="PF00155">
    <property type="entry name" value="Aminotran_1_2"/>
    <property type="match status" value="1"/>
</dbReference>
<evidence type="ECO:0000256" key="3">
    <source>
        <dbReference type="ARBA" id="ARBA00023015"/>
    </source>
</evidence>
<keyword evidence="7" id="KW-0808">Transferase</keyword>
<dbReference type="GO" id="GO:0008483">
    <property type="term" value="F:transaminase activity"/>
    <property type="evidence" value="ECO:0007669"/>
    <property type="project" value="UniProtKB-KW"/>
</dbReference>
<keyword evidence="8" id="KW-1185">Reference proteome</keyword>
<dbReference type="RefSeq" id="WP_368803143.1">
    <property type="nucleotide sequence ID" value="NZ_JAZHFV010000003.1"/>
</dbReference>
<dbReference type="InterPro" id="IPR036390">
    <property type="entry name" value="WH_DNA-bd_sf"/>
</dbReference>
<sequence length="467" mass="50302">MTNWLPDLSHGSGPLYARLADRIEADIGRGVLPSGAKLPPQRDLAYDLGVTIGTVGRAYGLLRERGLVSGEVGRGTYVLGHGEPDAVPIPISLGGTRSAVPGEDKLRMDSTAAPEVGQASIIGELGHQIVRQYPDAIVNYVRAPAPDWLDAGTRWLTTGAWRPSPDTIVPTLGGHAAILAVIAAVTAPGDRIAFDQLTYSSIARSANLIGRRIVSIGADGDGTDPGDFERLCAQQHPKLAFLIPGLHNPTLTVMPESRRRAIVEIARKHNVWLVEDAIYAALLEEQPVSIAELAPERTFHVGGLSKTVAAGVRAGWVACPPHMAPRVQVAYKMLTGGNPFLMCELAARLVLSGEADAIRSRVSAELQLREKLARERLAGHDFASHGHAPFLWLKLAEPWLSGTFRQAAANEGVLIDDEDEFKSGRTEQVYHRVRVGFSSLPRADAEDGFDRLRSLLDNPMAGYDSYG</sequence>
<dbReference type="InterPro" id="IPR051446">
    <property type="entry name" value="HTH_trans_reg/aminotransferase"/>
</dbReference>
<evidence type="ECO:0000256" key="4">
    <source>
        <dbReference type="ARBA" id="ARBA00023125"/>
    </source>
</evidence>
<dbReference type="InterPro" id="IPR015421">
    <property type="entry name" value="PyrdxlP-dep_Trfase_major"/>
</dbReference>
<evidence type="ECO:0000256" key="2">
    <source>
        <dbReference type="ARBA" id="ARBA00022898"/>
    </source>
</evidence>
<protein>
    <submittedName>
        <fullName evidence="7">PLP-dependent aminotransferase family protein</fullName>
    </submittedName>
</protein>
<name>A0ABV3WTT4_9HYPH</name>
<keyword evidence="4" id="KW-0238">DNA-binding</keyword>
<dbReference type="SUPFAM" id="SSF53383">
    <property type="entry name" value="PLP-dependent transferases"/>
    <property type="match status" value="1"/>
</dbReference>
<comment type="similarity">
    <text evidence="1">In the C-terminal section; belongs to the class-I pyridoxal-phosphate-dependent aminotransferase family.</text>
</comment>
<proteinExistence type="inferred from homology"/>
<dbReference type="InterPro" id="IPR015424">
    <property type="entry name" value="PyrdxlP-dep_Trfase"/>
</dbReference>
<keyword evidence="7" id="KW-0032">Aminotransferase</keyword>
<evidence type="ECO:0000313" key="8">
    <source>
        <dbReference type="Proteomes" id="UP001559025"/>
    </source>
</evidence>
<feature type="domain" description="HTH gntR-type" evidence="6">
    <location>
        <begin position="13"/>
        <end position="81"/>
    </location>
</feature>
<dbReference type="PANTHER" id="PTHR46577:SF1">
    <property type="entry name" value="HTH-TYPE TRANSCRIPTIONAL REGULATORY PROTEIN GABR"/>
    <property type="match status" value="1"/>
</dbReference>
<dbReference type="Pfam" id="PF00392">
    <property type="entry name" value="GntR"/>
    <property type="match status" value="1"/>
</dbReference>
<keyword evidence="5" id="KW-0804">Transcription</keyword>
<dbReference type="InterPro" id="IPR000524">
    <property type="entry name" value="Tscrpt_reg_HTH_GntR"/>
</dbReference>
<evidence type="ECO:0000256" key="5">
    <source>
        <dbReference type="ARBA" id="ARBA00023163"/>
    </source>
</evidence>
<comment type="caution">
    <text evidence="7">The sequence shown here is derived from an EMBL/GenBank/DDBJ whole genome shotgun (WGS) entry which is preliminary data.</text>
</comment>
<reference evidence="7 8" key="1">
    <citation type="submission" date="2024-01" db="EMBL/GenBank/DDBJ databases">
        <title>New evidence supports the origin of RcGTA from prophage.</title>
        <authorList>
            <person name="Xu Y."/>
            <person name="Liu B."/>
            <person name="Chen F."/>
        </authorList>
    </citation>
    <scope>NUCLEOTIDE SEQUENCE [LARGE SCALE GENOMIC DNA]</scope>
    <source>
        <strain evidence="7 8">CBW1107-2</strain>
    </source>
</reference>
<dbReference type="InterPro" id="IPR036388">
    <property type="entry name" value="WH-like_DNA-bd_sf"/>
</dbReference>
<dbReference type="Gene3D" id="3.90.1150.10">
    <property type="entry name" value="Aspartate Aminotransferase, domain 1"/>
    <property type="match status" value="1"/>
</dbReference>
<dbReference type="EMBL" id="JAZHFV010000003">
    <property type="protein sequence ID" value="MEX4008097.1"/>
    <property type="molecule type" value="Genomic_DNA"/>
</dbReference>
<dbReference type="SUPFAM" id="SSF46785">
    <property type="entry name" value="Winged helix' DNA-binding domain"/>
    <property type="match status" value="1"/>
</dbReference>
<evidence type="ECO:0000313" key="7">
    <source>
        <dbReference type="EMBL" id="MEX4008097.1"/>
    </source>
</evidence>
<organism evidence="7 8">
    <name type="scientific">Neoaquamicrobium sediminum</name>
    <dbReference type="NCBI Taxonomy" id="1849104"/>
    <lineage>
        <taxon>Bacteria</taxon>
        <taxon>Pseudomonadati</taxon>
        <taxon>Pseudomonadota</taxon>
        <taxon>Alphaproteobacteria</taxon>
        <taxon>Hyphomicrobiales</taxon>
        <taxon>Phyllobacteriaceae</taxon>
        <taxon>Neoaquamicrobium</taxon>
    </lineage>
</organism>
<dbReference type="Proteomes" id="UP001559025">
    <property type="component" value="Unassembled WGS sequence"/>
</dbReference>
<dbReference type="PROSITE" id="PS50949">
    <property type="entry name" value="HTH_GNTR"/>
    <property type="match status" value="1"/>
</dbReference>
<accession>A0ABV3WTT4</accession>
<dbReference type="CDD" id="cd07377">
    <property type="entry name" value="WHTH_GntR"/>
    <property type="match status" value="1"/>
</dbReference>
<keyword evidence="2" id="KW-0663">Pyridoxal phosphate</keyword>
<keyword evidence="3" id="KW-0805">Transcription regulation</keyword>
<dbReference type="InterPro" id="IPR015422">
    <property type="entry name" value="PyrdxlP-dep_Trfase_small"/>
</dbReference>
<dbReference type="InterPro" id="IPR004839">
    <property type="entry name" value="Aminotransferase_I/II_large"/>
</dbReference>
<dbReference type="Gene3D" id="1.10.10.10">
    <property type="entry name" value="Winged helix-like DNA-binding domain superfamily/Winged helix DNA-binding domain"/>
    <property type="match status" value="1"/>
</dbReference>
<dbReference type="PANTHER" id="PTHR46577">
    <property type="entry name" value="HTH-TYPE TRANSCRIPTIONAL REGULATORY PROTEIN GABR"/>
    <property type="match status" value="1"/>
</dbReference>
<dbReference type="Gene3D" id="3.40.640.10">
    <property type="entry name" value="Type I PLP-dependent aspartate aminotransferase-like (Major domain)"/>
    <property type="match status" value="1"/>
</dbReference>